<gene>
    <name evidence="6" type="ORF">D8M04_07680</name>
</gene>
<feature type="active site" description="Proton donor" evidence="3">
    <location>
        <position position="300"/>
    </location>
</feature>
<feature type="chain" id="PRO_5019826424" evidence="4">
    <location>
        <begin position="27"/>
        <end position="755"/>
    </location>
</feature>
<dbReference type="InterPro" id="IPR011496">
    <property type="entry name" value="O-GlcNAcase_cat"/>
</dbReference>
<evidence type="ECO:0000259" key="5">
    <source>
        <dbReference type="PROSITE" id="PS52009"/>
    </source>
</evidence>
<protein>
    <submittedName>
        <fullName evidence="6">Beta-N-acetylhexosaminidase</fullName>
    </submittedName>
</protein>
<dbReference type="OrthoDB" id="9760892at2"/>
<keyword evidence="2 3" id="KW-0326">Glycosidase</keyword>
<dbReference type="Pfam" id="PF07555">
    <property type="entry name" value="NAGidase"/>
    <property type="match status" value="1"/>
</dbReference>
<dbReference type="InterPro" id="IPR017853">
    <property type="entry name" value="GH"/>
</dbReference>
<dbReference type="GO" id="GO:0005975">
    <property type="term" value="P:carbohydrate metabolic process"/>
    <property type="evidence" value="ECO:0007669"/>
    <property type="project" value="UniProtKB-ARBA"/>
</dbReference>
<dbReference type="Gene3D" id="3.30.379.10">
    <property type="entry name" value="Chitobiase/beta-hexosaminidase domain 2-like"/>
    <property type="match status" value="1"/>
</dbReference>
<dbReference type="SUPFAM" id="SSF51445">
    <property type="entry name" value="(Trans)glycosidases"/>
    <property type="match status" value="1"/>
</dbReference>
<dbReference type="InterPro" id="IPR015882">
    <property type="entry name" value="HEX_bac_N"/>
</dbReference>
<accession>A0A498D8V3</accession>
<evidence type="ECO:0000256" key="2">
    <source>
        <dbReference type="ARBA" id="ARBA00023295"/>
    </source>
</evidence>
<evidence type="ECO:0000256" key="3">
    <source>
        <dbReference type="PROSITE-ProRule" id="PRU01353"/>
    </source>
</evidence>
<dbReference type="GO" id="GO:0015929">
    <property type="term" value="F:hexosaminidase activity"/>
    <property type="evidence" value="ECO:0007669"/>
    <property type="project" value="UniProtKB-ARBA"/>
</dbReference>
<dbReference type="SUPFAM" id="SSF55545">
    <property type="entry name" value="beta-N-acetylhexosaminidase-like domain"/>
    <property type="match status" value="1"/>
</dbReference>
<evidence type="ECO:0000313" key="7">
    <source>
        <dbReference type="Proteomes" id="UP000270219"/>
    </source>
</evidence>
<comment type="similarity">
    <text evidence="3">Belongs to the glycosyl hydrolase 84 family.</text>
</comment>
<dbReference type="SUPFAM" id="SSF140657">
    <property type="entry name" value="Hyaluronidase post-catalytic domain-like"/>
    <property type="match status" value="1"/>
</dbReference>
<dbReference type="PROSITE" id="PS52009">
    <property type="entry name" value="GH84"/>
    <property type="match status" value="1"/>
</dbReference>
<evidence type="ECO:0000256" key="1">
    <source>
        <dbReference type="ARBA" id="ARBA00022801"/>
    </source>
</evidence>
<dbReference type="Gene3D" id="3.20.20.80">
    <property type="entry name" value="Glycosidases"/>
    <property type="match status" value="1"/>
</dbReference>
<dbReference type="InterPro" id="IPR049019">
    <property type="entry name" value="NagJ-like_helical"/>
</dbReference>
<dbReference type="InterPro" id="IPR051822">
    <property type="entry name" value="Glycosyl_Hydrolase_84"/>
</dbReference>
<dbReference type="Gene3D" id="1.20.58.460">
    <property type="entry name" value="Hyaluronidase post-catalytic domain-like"/>
    <property type="match status" value="1"/>
</dbReference>
<dbReference type="GO" id="GO:1901135">
    <property type="term" value="P:carbohydrate derivative metabolic process"/>
    <property type="evidence" value="ECO:0007669"/>
    <property type="project" value="UniProtKB-ARBA"/>
</dbReference>
<dbReference type="Proteomes" id="UP000270219">
    <property type="component" value="Unassembled WGS sequence"/>
</dbReference>
<feature type="domain" description="GH84" evidence="5">
    <location>
        <begin position="185"/>
        <end position="465"/>
    </location>
</feature>
<dbReference type="AlphaFoldDB" id="A0A498D8V3"/>
<keyword evidence="4" id="KW-0732">Signal</keyword>
<organism evidence="6 7">
    <name type="scientific">Oceanobacillus piezotolerans</name>
    <dbReference type="NCBI Taxonomy" id="2448030"/>
    <lineage>
        <taxon>Bacteria</taxon>
        <taxon>Bacillati</taxon>
        <taxon>Bacillota</taxon>
        <taxon>Bacilli</taxon>
        <taxon>Bacillales</taxon>
        <taxon>Bacillaceae</taxon>
        <taxon>Oceanobacillus</taxon>
    </lineage>
</organism>
<dbReference type="PANTHER" id="PTHR13170:SF16">
    <property type="entry name" value="PROTEIN O-GLCNACASE"/>
    <property type="match status" value="1"/>
</dbReference>
<keyword evidence="1 3" id="KW-0378">Hydrolase</keyword>
<dbReference type="Pfam" id="PF21774">
    <property type="entry name" value="NagJ_C"/>
    <property type="match status" value="1"/>
</dbReference>
<dbReference type="Pfam" id="PF02838">
    <property type="entry name" value="Glyco_hydro_20b"/>
    <property type="match status" value="1"/>
</dbReference>
<dbReference type="InterPro" id="IPR029018">
    <property type="entry name" value="Hex-like_dom2"/>
</dbReference>
<proteinExistence type="inferred from homology"/>
<sequence>MGKKLLLLLFGTVLLMSAANSDIVQAKEQNKDDITVSPIPQQLEVTGKGFPITPVVGLVAGEDTDEAAIREVVQTLEASGVNRIVRSTPGEPAPNTPVTIWIGSTSDNPDAIDVLNELEVDGPEALNKEGYVLATSNNGEKEIILAGKDKEGTFYAAKTFGQVIQERQGRDWMPSVSIRDWPEMPLRGTIEGFYGQPWSHEDRLSQIEFYGQNKMNTYVYAPKDDPYHLSKWREPYPEDRFNQLEELVQKSKQNHVQFVFALSPGSSVCYSGNEDFRLLMDKMQSMYDIGVRSFAIFYDDISGALQCKEDQERFGDEESPIAAAQAYLLNRFQKEFIETHGDTERLITVPTEYSGLRDTAYKQQFGELVNPSVIDDWTGPAVVSPEITGEQAREAADMFNHDLLLWDNYPVNDFETSRLFLGPLENRDSDLTEHGVLGITANPMIQAEASKIALYTVADYTWNPADYNSKESWERSLKAFGGDAASALKTFAENSYASNLNGNEGALTLTTLIDEFWEAYENNNAEDAANQLLDEFKTFEETPALLRENLDNENFLDETYAWLKKLEIQGKAGQETVKMMMDLQNNDQEEADQHRSNLDEILANDTIELDLDEPKVATKALDGVNRFRGAAELILYTPEYGATTRTNIYGYEITVVDDIVVKMGGNNSPIPDDGYVLSLHVSNWLEDNAIIGAIVSIDNGEVTLTIPEGEYTIPNDKVIAPGVIQPFLEKAMTIHSTSNAANMKTLERNSGEIAR</sequence>
<comment type="caution">
    <text evidence="6">The sequence shown here is derived from an EMBL/GenBank/DDBJ whole genome shotgun (WGS) entry which is preliminary data.</text>
</comment>
<dbReference type="EMBL" id="RCHR01000002">
    <property type="protein sequence ID" value="RLL47155.1"/>
    <property type="molecule type" value="Genomic_DNA"/>
</dbReference>
<name>A0A498D8V3_9BACI</name>
<reference evidence="6 7" key="1">
    <citation type="submission" date="2018-10" db="EMBL/GenBank/DDBJ databases">
        <title>Oceanobacillus sp. YLB-02 draft genome.</title>
        <authorList>
            <person name="Yu L."/>
        </authorList>
    </citation>
    <scope>NUCLEOTIDE SEQUENCE [LARGE SCALE GENOMIC DNA]</scope>
    <source>
        <strain evidence="6 7">YLB-02</strain>
    </source>
</reference>
<evidence type="ECO:0000313" key="6">
    <source>
        <dbReference type="EMBL" id="RLL47155.1"/>
    </source>
</evidence>
<evidence type="ECO:0000256" key="4">
    <source>
        <dbReference type="SAM" id="SignalP"/>
    </source>
</evidence>
<feature type="signal peptide" evidence="4">
    <location>
        <begin position="1"/>
        <end position="26"/>
    </location>
</feature>
<dbReference type="PANTHER" id="PTHR13170">
    <property type="entry name" value="O-GLCNACASE"/>
    <property type="match status" value="1"/>
</dbReference>
<keyword evidence="7" id="KW-1185">Reference proteome</keyword>